<dbReference type="PANTHER" id="PTHR47472">
    <property type="entry name" value="PROPIONYL-COA CARBOXYLASE"/>
    <property type="match status" value="1"/>
</dbReference>
<reference evidence="2 3" key="1">
    <citation type="submission" date="2015-07" db="EMBL/GenBank/DDBJ databases">
        <title>Whole genome sequencing of Bosea vaviloviae isolated from cave pool.</title>
        <authorList>
            <person name="Tan N.E.H."/>
            <person name="Lee Y.P."/>
            <person name="Gan H.M."/>
            <person name="Barton H."/>
            <person name="Savka M.A."/>
        </authorList>
    </citation>
    <scope>NUCLEOTIDE SEQUENCE [LARGE SCALE GENOMIC DNA]</scope>
    <source>
        <strain evidence="2 3">SD260</strain>
    </source>
</reference>
<evidence type="ECO:0000313" key="3">
    <source>
        <dbReference type="Proteomes" id="UP000037822"/>
    </source>
</evidence>
<keyword evidence="3" id="KW-1185">Reference proteome</keyword>
<evidence type="ECO:0000259" key="1">
    <source>
        <dbReference type="Pfam" id="PF07287"/>
    </source>
</evidence>
<gene>
    <name evidence="2" type="ORF">AE618_10795</name>
</gene>
<organism evidence="2 3">
    <name type="scientific">Bosea vaviloviae</name>
    <dbReference type="NCBI Taxonomy" id="1526658"/>
    <lineage>
        <taxon>Bacteria</taxon>
        <taxon>Pseudomonadati</taxon>
        <taxon>Pseudomonadota</taxon>
        <taxon>Alphaproteobacteria</taxon>
        <taxon>Hyphomicrobiales</taxon>
        <taxon>Boseaceae</taxon>
        <taxon>Bosea</taxon>
    </lineage>
</organism>
<accession>A0A0N0MBM1</accession>
<dbReference type="InterPro" id="IPR010839">
    <property type="entry name" value="AtuA_N"/>
</dbReference>
<name>A0A0N0MBM1_9HYPH</name>
<dbReference type="PATRIC" id="fig|1526658.3.peg.832"/>
<protein>
    <submittedName>
        <fullName evidence="2">ABC transporter substrate-binding protein</fullName>
    </submittedName>
</protein>
<dbReference type="EMBL" id="LGSZ01000032">
    <property type="protein sequence ID" value="KPH81104.1"/>
    <property type="molecule type" value="Genomic_DNA"/>
</dbReference>
<dbReference type="AlphaFoldDB" id="A0A0N0MBM1"/>
<dbReference type="RefSeq" id="WP_054209045.1">
    <property type="nucleotide sequence ID" value="NZ_LGSZ01000032.1"/>
</dbReference>
<comment type="caution">
    <text evidence="2">The sequence shown here is derived from an EMBL/GenBank/DDBJ whole genome shotgun (WGS) entry which is preliminary data.</text>
</comment>
<sequence>MSKKVRIGCGAGFAGDRIEPAIELAERGRLDFLFFEGLAERTLAQSHLARLQNPALGYNPLLERRISAVLPACRANGTRIVTNMGAANPLGAARAIAAAAAHLGFSGLRIAVVQGDEVSSLIDPAMTSLETGEALAKTGRSMIGANAYLGAEAIATALAMEADIVVTGRVADPSLVVGPLVHSFGWALDDWHRLGPGTAVGHLLECSCQVTGGYFADPGFKDVDELAFVGYPLAEVDESGDAIITKPEGSGGCVTRLTVKEQLLYEVHDPAAYLTPDVTADFSHIAIQQAGPDRVHVSGARGRPRPDSLKVTVGFDGGVLAEAEISYAGPGAADRARLAMEIVRLRMERLHRCSDVIRFDIIGMSSLHSSAIADPAPSNDVRLRAAMRTADAQLGQQLLAEVEALWIAGPAGGAGARGRLVPSIITQSVLIDRALVKPQIEMVEA</sequence>
<feature type="domain" description="Acyclic terpene utilisation N-terminal" evidence="1">
    <location>
        <begin position="5"/>
        <end position="441"/>
    </location>
</feature>
<dbReference type="OrthoDB" id="9763456at2"/>
<dbReference type="PANTHER" id="PTHR47472:SF1">
    <property type="entry name" value="DUF1446-DOMAIN-CONTAINING PROTEIN"/>
    <property type="match status" value="1"/>
</dbReference>
<dbReference type="Pfam" id="PF07287">
    <property type="entry name" value="AtuA"/>
    <property type="match status" value="1"/>
</dbReference>
<proteinExistence type="predicted"/>
<dbReference type="Proteomes" id="UP000037822">
    <property type="component" value="Unassembled WGS sequence"/>
</dbReference>
<evidence type="ECO:0000313" key="2">
    <source>
        <dbReference type="EMBL" id="KPH81104.1"/>
    </source>
</evidence>